<feature type="transmembrane region" description="Helical" evidence="1">
    <location>
        <begin position="155"/>
        <end position="176"/>
    </location>
</feature>
<dbReference type="Proteomes" id="UP000232101">
    <property type="component" value="Unassembled WGS sequence"/>
</dbReference>
<feature type="transmembrane region" description="Helical" evidence="1">
    <location>
        <begin position="6"/>
        <end position="30"/>
    </location>
</feature>
<keyword evidence="1" id="KW-1133">Transmembrane helix</keyword>
<dbReference type="RefSeq" id="WP_100542016.1">
    <property type="nucleotide sequence ID" value="NZ_PHQY01000321.1"/>
</dbReference>
<feature type="transmembrane region" description="Helical" evidence="1">
    <location>
        <begin position="42"/>
        <end position="66"/>
    </location>
</feature>
<keyword evidence="1" id="KW-0472">Membrane</keyword>
<keyword evidence="1" id="KW-0812">Transmembrane</keyword>
<dbReference type="InterPro" id="IPR021315">
    <property type="entry name" value="Gap/Sap"/>
</dbReference>
<comment type="caution">
    <text evidence="2">The sequence shown here is derived from an EMBL/GenBank/DDBJ whole genome shotgun (WGS) entry which is preliminary data.</text>
</comment>
<dbReference type="Pfam" id="PF11139">
    <property type="entry name" value="SfLAP"/>
    <property type="match status" value="1"/>
</dbReference>
<name>A0A2M9QAG5_9BACI</name>
<evidence type="ECO:0008006" key="4">
    <source>
        <dbReference type="Google" id="ProtNLM"/>
    </source>
</evidence>
<evidence type="ECO:0000313" key="3">
    <source>
        <dbReference type="Proteomes" id="UP000232101"/>
    </source>
</evidence>
<feature type="transmembrane region" description="Helical" evidence="1">
    <location>
        <begin position="112"/>
        <end position="135"/>
    </location>
</feature>
<protein>
    <recommendedName>
        <fullName evidence="4">GAP family protein</fullName>
    </recommendedName>
</protein>
<accession>A0A2M9QAG5</accession>
<sequence>MGTDILIYLCGLALLDTLSPTIIGVTLFLVLTDNKNLTTRLLAYLFTVVLLYFSLGIIMMLGLNFIMEAYSNIFQNKIFSWGIFIIGLILFTASFFIPANKKSKIPKPKTQSIFSIIIIGVMTFIIEAGTALPYFSAIGLLTTEDIPFNKWLPIIAVYNIIMVLPALLIFLGYKLFGKQIKPTLVNLRNKISSSSSSALSWIMCIVGMILIFYTIDYL</sequence>
<organism evidence="2 3">
    <name type="scientific">Lysinibacillus xylanilyticus</name>
    <dbReference type="NCBI Taxonomy" id="582475"/>
    <lineage>
        <taxon>Bacteria</taxon>
        <taxon>Bacillati</taxon>
        <taxon>Bacillota</taxon>
        <taxon>Bacilli</taxon>
        <taxon>Bacillales</taxon>
        <taxon>Bacillaceae</taxon>
        <taxon>Lysinibacillus</taxon>
    </lineage>
</organism>
<dbReference type="AlphaFoldDB" id="A0A2M9QAG5"/>
<reference evidence="2 3" key="1">
    <citation type="submission" date="2017-11" db="EMBL/GenBank/DDBJ databases">
        <title>Bacterial isolate from king chilli rhizosphere.</title>
        <authorList>
            <person name="Takhelmayum P."/>
            <person name="Sarangthem I."/>
        </authorList>
    </citation>
    <scope>NUCLEOTIDE SEQUENCE [LARGE SCALE GENOMIC DNA]</scope>
    <source>
        <strain evidence="3">t26</strain>
    </source>
</reference>
<feature type="transmembrane region" description="Helical" evidence="1">
    <location>
        <begin position="78"/>
        <end position="100"/>
    </location>
</feature>
<gene>
    <name evidence="2" type="ORF">CWD94_03335</name>
</gene>
<dbReference type="EMBL" id="PHQY01000321">
    <property type="protein sequence ID" value="PJO45073.1"/>
    <property type="molecule type" value="Genomic_DNA"/>
</dbReference>
<feature type="transmembrane region" description="Helical" evidence="1">
    <location>
        <begin position="197"/>
        <end position="215"/>
    </location>
</feature>
<evidence type="ECO:0000256" key="1">
    <source>
        <dbReference type="SAM" id="Phobius"/>
    </source>
</evidence>
<proteinExistence type="predicted"/>
<evidence type="ECO:0000313" key="2">
    <source>
        <dbReference type="EMBL" id="PJO45073.1"/>
    </source>
</evidence>